<evidence type="ECO:0000256" key="6">
    <source>
        <dbReference type="ARBA" id="ARBA00022777"/>
    </source>
</evidence>
<dbReference type="CDD" id="cd06225">
    <property type="entry name" value="HAMP"/>
    <property type="match status" value="1"/>
</dbReference>
<dbReference type="InterPro" id="IPR036890">
    <property type="entry name" value="HATPase_C_sf"/>
</dbReference>
<dbReference type="KEGG" id="cchl:FPL14_08595"/>
<keyword evidence="4" id="KW-0808">Transferase</keyword>
<accession>A0A7G5BWB2</accession>
<dbReference type="SUPFAM" id="SSF158472">
    <property type="entry name" value="HAMP domain-like"/>
    <property type="match status" value="1"/>
</dbReference>
<evidence type="ECO:0000256" key="8">
    <source>
        <dbReference type="ARBA" id="ARBA00023136"/>
    </source>
</evidence>
<evidence type="ECO:0000259" key="10">
    <source>
        <dbReference type="PROSITE" id="PS50885"/>
    </source>
</evidence>
<feature type="domain" description="HAMP" evidence="10">
    <location>
        <begin position="330"/>
        <end position="382"/>
    </location>
</feature>
<feature type="transmembrane region" description="Helical" evidence="9">
    <location>
        <begin position="309"/>
        <end position="333"/>
    </location>
</feature>
<dbReference type="Pfam" id="PF06580">
    <property type="entry name" value="His_kinase"/>
    <property type="match status" value="1"/>
</dbReference>
<dbReference type="Gene3D" id="6.10.340.10">
    <property type="match status" value="1"/>
</dbReference>
<comment type="subcellular location">
    <subcellularLocation>
        <location evidence="1">Cell membrane</location>
        <topology evidence="1">Multi-pass membrane protein</topology>
    </subcellularLocation>
</comment>
<evidence type="ECO:0000256" key="5">
    <source>
        <dbReference type="ARBA" id="ARBA00022692"/>
    </source>
</evidence>
<dbReference type="RefSeq" id="WP_182302604.1">
    <property type="nucleotide sequence ID" value="NZ_CP041969.1"/>
</dbReference>
<dbReference type="InterPro" id="IPR050640">
    <property type="entry name" value="Bact_2-comp_sensor_kinase"/>
</dbReference>
<dbReference type="AlphaFoldDB" id="A0A7G5BWB2"/>
<dbReference type="CDD" id="cd12912">
    <property type="entry name" value="PDC2_MCP_like"/>
    <property type="match status" value="1"/>
</dbReference>
<protein>
    <submittedName>
        <fullName evidence="11">Sensor histidine kinase</fullName>
    </submittedName>
</protein>
<evidence type="ECO:0000256" key="3">
    <source>
        <dbReference type="ARBA" id="ARBA00022553"/>
    </source>
</evidence>
<dbReference type="InterPro" id="IPR033479">
    <property type="entry name" value="dCache_1"/>
</dbReference>
<gene>
    <name evidence="11" type="ORF">FPL14_08595</name>
</gene>
<evidence type="ECO:0000256" key="2">
    <source>
        <dbReference type="ARBA" id="ARBA00022475"/>
    </source>
</evidence>
<feature type="transmembrane region" description="Helical" evidence="9">
    <location>
        <begin position="21"/>
        <end position="43"/>
    </location>
</feature>
<evidence type="ECO:0000256" key="7">
    <source>
        <dbReference type="ARBA" id="ARBA00022989"/>
    </source>
</evidence>
<evidence type="ECO:0000313" key="11">
    <source>
        <dbReference type="EMBL" id="QMV41246.1"/>
    </source>
</evidence>
<dbReference type="CDD" id="cd18773">
    <property type="entry name" value="PDC1_HK_sensor"/>
    <property type="match status" value="1"/>
</dbReference>
<dbReference type="EMBL" id="CP041969">
    <property type="protein sequence ID" value="QMV41246.1"/>
    <property type="molecule type" value="Genomic_DNA"/>
</dbReference>
<evidence type="ECO:0000256" key="4">
    <source>
        <dbReference type="ARBA" id="ARBA00022679"/>
    </source>
</evidence>
<evidence type="ECO:0000256" key="9">
    <source>
        <dbReference type="SAM" id="Phobius"/>
    </source>
</evidence>
<dbReference type="InterPro" id="IPR003660">
    <property type="entry name" value="HAMP_dom"/>
</dbReference>
<dbReference type="SMART" id="SM00304">
    <property type="entry name" value="HAMP"/>
    <property type="match status" value="1"/>
</dbReference>
<dbReference type="GO" id="GO:0005886">
    <property type="term" value="C:plasma membrane"/>
    <property type="evidence" value="ECO:0007669"/>
    <property type="project" value="UniProtKB-SubCell"/>
</dbReference>
<organism evidence="11 12">
    <name type="scientific">Cohnella cholangitidis</name>
    <dbReference type="NCBI Taxonomy" id="2598458"/>
    <lineage>
        <taxon>Bacteria</taxon>
        <taxon>Bacillati</taxon>
        <taxon>Bacillota</taxon>
        <taxon>Bacilli</taxon>
        <taxon>Bacillales</taxon>
        <taxon>Paenibacillaceae</taxon>
        <taxon>Cohnella</taxon>
    </lineage>
</organism>
<reference evidence="11 12" key="1">
    <citation type="submission" date="2019-07" db="EMBL/GenBank/DDBJ databases">
        <authorList>
            <person name="Kim J.K."/>
            <person name="Cheong H.-M."/>
            <person name="Choi Y."/>
            <person name="Hwang K.J."/>
            <person name="Lee S."/>
            <person name="Choi C."/>
        </authorList>
    </citation>
    <scope>NUCLEOTIDE SEQUENCE [LARGE SCALE GENOMIC DNA]</scope>
    <source>
        <strain evidence="11 12">KS 22</strain>
    </source>
</reference>
<dbReference type="Pfam" id="PF02518">
    <property type="entry name" value="HATPase_c"/>
    <property type="match status" value="1"/>
</dbReference>
<dbReference type="Gene3D" id="3.30.565.10">
    <property type="entry name" value="Histidine kinase-like ATPase, C-terminal domain"/>
    <property type="match status" value="1"/>
</dbReference>
<keyword evidence="7 9" id="KW-1133">Transmembrane helix</keyword>
<dbReference type="SMART" id="SM00387">
    <property type="entry name" value="HATPase_c"/>
    <property type="match status" value="1"/>
</dbReference>
<keyword evidence="2" id="KW-1003">Cell membrane</keyword>
<dbReference type="Pfam" id="PF00672">
    <property type="entry name" value="HAMP"/>
    <property type="match status" value="1"/>
</dbReference>
<dbReference type="InterPro" id="IPR003594">
    <property type="entry name" value="HATPase_dom"/>
</dbReference>
<keyword evidence="12" id="KW-1185">Reference proteome</keyword>
<dbReference type="Proteomes" id="UP000515679">
    <property type="component" value="Chromosome"/>
</dbReference>
<name>A0A7G5BWB2_9BACL</name>
<keyword evidence="8 9" id="KW-0472">Membrane</keyword>
<sequence>MGFWKHRRKQRLQWGKRFATKMVLALLVVILIPTLTSVLFYSASSKLVKKNVRVTSLQLVRQAADALSSIMVAGTDASNVLYSDVKLQQAVRNTKPTPEEEKRNSEDMSNLLNNFVGSNSFVKTIYVLREEGTSWGSGSFKFSKIYSQPVRELEWVRLARQKDGEPVWGQLDYDPYSGIGDRNDLILPVTRVIKDFESLADIGYLLVNLDGKKIVDRIGQIRLGETGGFYVVDNEGVIVIDGREERIGQPLSDIGLREWAGHGSAAEFEHQADGVSYYNIKQPLANGWSVVGSVPIHEITDELTSMRRLIWTSAVGFALVAILIGLFLARLVTKPITQLTSQMKVAESGDFTVRTEVRSQDEIGHMSRQFNKMIKRIDELVQEVHNVQESKRQAELRAVMHRIHPHFLFNTLSTIKWLVMYNQSAKAYEALSALVLLLEANMGKKGSFVTMAEELDIVGKYLSILEIRYDTAFRLHLDIGSETELFRIPRMLIQPIVENAVFHGLVPTGGGGDIWIQARSSPDAVEIEIQDNGRGISREFAEKPDDRETTKPAGMTGIGLMHVREWIRLYYPAGSELTLLSGEPKGTIVRMKLMKPVEDDEYREGA</sequence>
<dbReference type="Gene3D" id="3.30.450.20">
    <property type="entry name" value="PAS domain"/>
    <property type="match status" value="2"/>
</dbReference>
<evidence type="ECO:0000313" key="12">
    <source>
        <dbReference type="Proteomes" id="UP000515679"/>
    </source>
</evidence>
<keyword evidence="3" id="KW-0597">Phosphoprotein</keyword>
<dbReference type="SUPFAM" id="SSF55874">
    <property type="entry name" value="ATPase domain of HSP90 chaperone/DNA topoisomerase II/histidine kinase"/>
    <property type="match status" value="1"/>
</dbReference>
<dbReference type="PANTHER" id="PTHR34220">
    <property type="entry name" value="SENSOR HISTIDINE KINASE YPDA"/>
    <property type="match status" value="1"/>
</dbReference>
<dbReference type="PANTHER" id="PTHR34220:SF7">
    <property type="entry name" value="SENSOR HISTIDINE KINASE YPDA"/>
    <property type="match status" value="1"/>
</dbReference>
<dbReference type="Pfam" id="PF02743">
    <property type="entry name" value="dCache_1"/>
    <property type="match status" value="1"/>
</dbReference>
<keyword evidence="6 11" id="KW-0418">Kinase</keyword>
<dbReference type="InterPro" id="IPR010559">
    <property type="entry name" value="Sig_transdc_His_kin_internal"/>
</dbReference>
<keyword evidence="5 9" id="KW-0812">Transmembrane</keyword>
<dbReference type="GO" id="GO:0000155">
    <property type="term" value="F:phosphorelay sensor kinase activity"/>
    <property type="evidence" value="ECO:0007669"/>
    <property type="project" value="InterPro"/>
</dbReference>
<dbReference type="PROSITE" id="PS50885">
    <property type="entry name" value="HAMP"/>
    <property type="match status" value="1"/>
</dbReference>
<proteinExistence type="predicted"/>
<evidence type="ECO:0000256" key="1">
    <source>
        <dbReference type="ARBA" id="ARBA00004651"/>
    </source>
</evidence>